<protein>
    <submittedName>
        <fullName evidence="5">HTH-type transcriptional activator RhaR</fullName>
    </submittedName>
</protein>
<dbReference type="EMBL" id="CP155573">
    <property type="protein sequence ID" value="XFO64028.1"/>
    <property type="molecule type" value="Genomic_DNA"/>
</dbReference>
<dbReference type="SUPFAM" id="SSF51182">
    <property type="entry name" value="RmlC-like cupins"/>
    <property type="match status" value="1"/>
</dbReference>
<dbReference type="InterPro" id="IPR011051">
    <property type="entry name" value="RmlC_Cupin_sf"/>
</dbReference>
<evidence type="ECO:0000313" key="5">
    <source>
        <dbReference type="EMBL" id="XFO64028.1"/>
    </source>
</evidence>
<sequence>MYTENIPFDGKSPVSMNVYNIDEYTLHCHEDAIEIIFILKGEVKVKVSFEYFTLSEGDYVVVNREDSHKIWQHGDADNMVAVFHISLKHYHVCFPHIYYVLFACESFDLAKYKGQSYQLRQMLLNLTDSMIRGGGNAGETTEDITNRLMHALVKDYSLERYYNRHKDISSDKLETYYMIIQYIYEKYHNKTLLQDISCKEFYSKSYISHLFKEVGAASFQDILGYIRVYKAERLLLETDDHLTAISGQCGFSDIKYFNRTFQKWFLVKPSDYRKIYQQQIGKDSKITKVADGKVQERIEHFKNLTEQHTEYKVSMTPITLKNIGSQADLLSYLKQDEELAEMGGGSRGRAGNTYAIIRISDNGSSEHNRQLLKKLLHEFQNKAAGDIECWFIK</sequence>
<reference evidence="5" key="1">
    <citation type="submission" date="2024-05" db="EMBL/GenBank/DDBJ databases">
        <title>Isolation and characterization of Sporomusa carbonis sp. nov., a carboxydotrophic hydrogenogen in the genus of Sporomusa isolated from a charcoal burning pile.</title>
        <authorList>
            <person name="Boeer T."/>
            <person name="Rosenbaum F."/>
            <person name="Eysell L."/>
            <person name="Mueller V."/>
            <person name="Daniel R."/>
            <person name="Poehlein A."/>
        </authorList>
    </citation>
    <scope>NUCLEOTIDE SEQUENCE [LARGE SCALE GENOMIC DNA]</scope>
    <source>
        <strain evidence="5">DSM 10669</strain>
    </source>
</reference>
<evidence type="ECO:0000256" key="1">
    <source>
        <dbReference type="ARBA" id="ARBA00023015"/>
    </source>
</evidence>
<keyword evidence="6" id="KW-1185">Reference proteome</keyword>
<dbReference type="RefSeq" id="WP_094603087.1">
    <property type="nucleotide sequence ID" value="NZ_CP155573.1"/>
</dbReference>
<feature type="domain" description="HTH araC/xylS-type" evidence="4">
    <location>
        <begin position="177"/>
        <end position="275"/>
    </location>
</feature>
<dbReference type="SUPFAM" id="SSF46689">
    <property type="entry name" value="Homeodomain-like"/>
    <property type="match status" value="1"/>
</dbReference>
<dbReference type="InterPro" id="IPR013096">
    <property type="entry name" value="Cupin_2"/>
</dbReference>
<dbReference type="Gene3D" id="2.60.120.10">
    <property type="entry name" value="Jelly Rolls"/>
    <property type="match status" value="1"/>
</dbReference>
<dbReference type="PANTHER" id="PTHR43280">
    <property type="entry name" value="ARAC-FAMILY TRANSCRIPTIONAL REGULATOR"/>
    <property type="match status" value="1"/>
</dbReference>
<dbReference type="InterPro" id="IPR018060">
    <property type="entry name" value="HTH_AraC"/>
</dbReference>
<dbReference type="PROSITE" id="PS01124">
    <property type="entry name" value="HTH_ARAC_FAMILY_2"/>
    <property type="match status" value="1"/>
</dbReference>
<keyword evidence="1" id="KW-0805">Transcription regulation</keyword>
<name>A0ABZ3IF44_9FIRM</name>
<evidence type="ECO:0000259" key="4">
    <source>
        <dbReference type="PROSITE" id="PS01124"/>
    </source>
</evidence>
<dbReference type="CDD" id="cd02208">
    <property type="entry name" value="cupin_RmlC-like"/>
    <property type="match status" value="1"/>
</dbReference>
<dbReference type="Pfam" id="PF12833">
    <property type="entry name" value="HTH_18"/>
    <property type="match status" value="1"/>
</dbReference>
<dbReference type="SMART" id="SM00342">
    <property type="entry name" value="HTH_ARAC"/>
    <property type="match status" value="1"/>
</dbReference>
<organism evidence="5 6">
    <name type="scientific">Sporomusa silvacetica DSM 10669</name>
    <dbReference type="NCBI Taxonomy" id="1123289"/>
    <lineage>
        <taxon>Bacteria</taxon>
        <taxon>Bacillati</taxon>
        <taxon>Bacillota</taxon>
        <taxon>Negativicutes</taxon>
        <taxon>Selenomonadales</taxon>
        <taxon>Sporomusaceae</taxon>
        <taxon>Sporomusa</taxon>
    </lineage>
</organism>
<dbReference type="Pfam" id="PF07883">
    <property type="entry name" value="Cupin_2"/>
    <property type="match status" value="1"/>
</dbReference>
<gene>
    <name evidence="5" type="primary">rhaR_1</name>
    <name evidence="5" type="ORF">SPSIL_001170</name>
</gene>
<evidence type="ECO:0000256" key="3">
    <source>
        <dbReference type="ARBA" id="ARBA00023163"/>
    </source>
</evidence>
<dbReference type="PANTHER" id="PTHR43280:SF2">
    <property type="entry name" value="HTH-TYPE TRANSCRIPTIONAL REGULATOR EXSA"/>
    <property type="match status" value="1"/>
</dbReference>
<keyword evidence="2" id="KW-0238">DNA-binding</keyword>
<dbReference type="InterPro" id="IPR014710">
    <property type="entry name" value="RmlC-like_jellyroll"/>
</dbReference>
<evidence type="ECO:0000256" key="2">
    <source>
        <dbReference type="ARBA" id="ARBA00023125"/>
    </source>
</evidence>
<proteinExistence type="predicted"/>
<dbReference type="Gene3D" id="1.10.10.60">
    <property type="entry name" value="Homeodomain-like"/>
    <property type="match status" value="2"/>
</dbReference>
<keyword evidence="3" id="KW-0804">Transcription</keyword>
<dbReference type="Proteomes" id="UP000216752">
    <property type="component" value="Chromosome"/>
</dbReference>
<dbReference type="InterPro" id="IPR009057">
    <property type="entry name" value="Homeodomain-like_sf"/>
</dbReference>
<evidence type="ECO:0000313" key="6">
    <source>
        <dbReference type="Proteomes" id="UP000216752"/>
    </source>
</evidence>
<accession>A0ABZ3IF44</accession>